<dbReference type="GO" id="GO:0005737">
    <property type="term" value="C:cytoplasm"/>
    <property type="evidence" value="ECO:0007669"/>
    <property type="project" value="UniProtKB-SubCell"/>
</dbReference>
<dbReference type="InterPro" id="IPR011905">
    <property type="entry name" value="GlrX-like_pln_2"/>
</dbReference>
<reference evidence="7" key="1">
    <citation type="journal article" date="2019" name="Plant Biotechnol. J.">
        <title>Genome sequencing of the Australian wild diploid species Gossypium australe highlights disease resistance and delayed gland morphogenesis.</title>
        <authorList>
            <person name="Cai Y."/>
            <person name="Cai X."/>
            <person name="Wang Q."/>
            <person name="Wang P."/>
            <person name="Zhang Y."/>
            <person name="Cai C."/>
            <person name="Xu Y."/>
            <person name="Wang K."/>
            <person name="Zhou Z."/>
            <person name="Wang C."/>
            <person name="Geng S."/>
            <person name="Li B."/>
            <person name="Dong Q."/>
            <person name="Hou Y."/>
            <person name="Wang H."/>
            <person name="Ai P."/>
            <person name="Liu Z."/>
            <person name="Yi F."/>
            <person name="Sun M."/>
            <person name="An G."/>
            <person name="Cheng J."/>
            <person name="Zhang Y."/>
            <person name="Shi Q."/>
            <person name="Xie Y."/>
            <person name="Shi X."/>
            <person name="Chang Y."/>
            <person name="Huang F."/>
            <person name="Chen Y."/>
            <person name="Hong S."/>
            <person name="Mi L."/>
            <person name="Sun Q."/>
            <person name="Zhang L."/>
            <person name="Zhou B."/>
            <person name="Peng R."/>
            <person name="Zhang X."/>
            <person name="Liu F."/>
        </authorList>
    </citation>
    <scope>NUCLEOTIDE SEQUENCE [LARGE SCALE GENOMIC DNA]</scope>
    <source>
        <strain evidence="7">cv. PA1801</strain>
    </source>
</reference>
<evidence type="ECO:0000256" key="4">
    <source>
        <dbReference type="ARBA" id="ARBA00023284"/>
    </source>
</evidence>
<keyword evidence="4" id="KW-0676">Redox-active center</keyword>
<dbReference type="PANTHER" id="PTHR10168">
    <property type="entry name" value="GLUTAREDOXIN"/>
    <property type="match status" value="1"/>
</dbReference>
<evidence type="ECO:0000256" key="1">
    <source>
        <dbReference type="ARBA" id="ARBA00004496"/>
    </source>
</evidence>
<keyword evidence="3" id="KW-0963">Cytoplasm</keyword>
<dbReference type="EMBL" id="SMMG02000002">
    <property type="protein sequence ID" value="KAA3482793.1"/>
    <property type="molecule type" value="Genomic_DNA"/>
</dbReference>
<proteinExistence type="inferred from homology"/>
<name>A0A5B6WMZ5_9ROSI</name>
<dbReference type="Pfam" id="PF00462">
    <property type="entry name" value="Glutaredoxin"/>
    <property type="match status" value="1"/>
</dbReference>
<dbReference type="OrthoDB" id="418495at2759"/>
<gene>
    <name evidence="6" type="ORF">EPI10_005012</name>
</gene>
<evidence type="ECO:0000313" key="7">
    <source>
        <dbReference type="Proteomes" id="UP000325315"/>
    </source>
</evidence>
<dbReference type="Proteomes" id="UP000325315">
    <property type="component" value="Unassembled WGS sequence"/>
</dbReference>
<sequence length="177" mass="19386">MHPSDDVMLVMKCNDGVRLRRQEAWDFSNQEASLLSTMQQAIPYKSWPLPCIDATSHRTRSTTTLGHNGRGKDVLNIVSENAVIVLARKGCCMSHVVRRLLLTLGVNPAVHEIDEEDEAGVLKELGTICKGTENNKMVQLPAVFIGGRLFGGLDKVMATHISGDLIPVLKDAGALWL</sequence>
<comment type="subcellular location">
    <subcellularLocation>
        <location evidence="1">Cytoplasm</location>
    </subcellularLocation>
</comment>
<comment type="similarity">
    <text evidence="2">Belongs to the glutaredoxin family. CC-type subfamily.</text>
</comment>
<dbReference type="InterPro" id="IPR002109">
    <property type="entry name" value="Glutaredoxin"/>
</dbReference>
<dbReference type="NCBIfam" id="TIGR02189">
    <property type="entry name" value="GlrX-like_plant"/>
    <property type="match status" value="1"/>
</dbReference>
<comment type="caution">
    <text evidence="6">The sequence shown here is derived from an EMBL/GenBank/DDBJ whole genome shotgun (WGS) entry which is preliminary data.</text>
</comment>
<evidence type="ECO:0000313" key="6">
    <source>
        <dbReference type="EMBL" id="KAA3482793.1"/>
    </source>
</evidence>
<dbReference type="PROSITE" id="PS51354">
    <property type="entry name" value="GLUTAREDOXIN_2"/>
    <property type="match status" value="1"/>
</dbReference>
<dbReference type="SUPFAM" id="SSF52833">
    <property type="entry name" value="Thioredoxin-like"/>
    <property type="match status" value="1"/>
</dbReference>
<feature type="domain" description="Glutaredoxin" evidence="5">
    <location>
        <begin position="83"/>
        <end position="149"/>
    </location>
</feature>
<protein>
    <submittedName>
        <fullName evidence="6">Glutaredoxin-C9-like</fullName>
    </submittedName>
</protein>
<evidence type="ECO:0000259" key="5">
    <source>
        <dbReference type="Pfam" id="PF00462"/>
    </source>
</evidence>
<accession>A0A5B6WMZ5</accession>
<dbReference type="AlphaFoldDB" id="A0A5B6WMZ5"/>
<dbReference type="Gene3D" id="3.40.30.10">
    <property type="entry name" value="Glutaredoxin"/>
    <property type="match status" value="1"/>
</dbReference>
<keyword evidence="7" id="KW-1185">Reference proteome</keyword>
<evidence type="ECO:0000256" key="3">
    <source>
        <dbReference type="ARBA" id="ARBA00022490"/>
    </source>
</evidence>
<evidence type="ECO:0000256" key="2">
    <source>
        <dbReference type="ARBA" id="ARBA00007568"/>
    </source>
</evidence>
<dbReference type="InterPro" id="IPR036249">
    <property type="entry name" value="Thioredoxin-like_sf"/>
</dbReference>
<organism evidence="6 7">
    <name type="scientific">Gossypium australe</name>
    <dbReference type="NCBI Taxonomy" id="47621"/>
    <lineage>
        <taxon>Eukaryota</taxon>
        <taxon>Viridiplantae</taxon>
        <taxon>Streptophyta</taxon>
        <taxon>Embryophyta</taxon>
        <taxon>Tracheophyta</taxon>
        <taxon>Spermatophyta</taxon>
        <taxon>Magnoliopsida</taxon>
        <taxon>eudicotyledons</taxon>
        <taxon>Gunneridae</taxon>
        <taxon>Pentapetalae</taxon>
        <taxon>rosids</taxon>
        <taxon>malvids</taxon>
        <taxon>Malvales</taxon>
        <taxon>Malvaceae</taxon>
        <taxon>Malvoideae</taxon>
        <taxon>Gossypium</taxon>
    </lineage>
</organism>